<protein>
    <submittedName>
        <fullName evidence="1">Class II myosin</fullName>
    </submittedName>
</protein>
<reference evidence="1" key="1">
    <citation type="submission" date="2023-04" db="EMBL/GenBank/DDBJ databases">
        <title>Draft Genome sequencing of Naganishia species isolated from polar environments using Oxford Nanopore Technology.</title>
        <authorList>
            <person name="Leo P."/>
            <person name="Venkateswaran K."/>
        </authorList>
    </citation>
    <scope>NUCLEOTIDE SEQUENCE</scope>
    <source>
        <strain evidence="1">MNA-CCFEE 5261</strain>
    </source>
</reference>
<accession>A0ACC2VV56</accession>
<evidence type="ECO:0000313" key="2">
    <source>
        <dbReference type="Proteomes" id="UP001241377"/>
    </source>
</evidence>
<name>A0ACC2VV56_9TREE</name>
<dbReference type="Proteomes" id="UP001241377">
    <property type="component" value="Unassembled WGS sequence"/>
</dbReference>
<gene>
    <name evidence="1" type="primary">MYO1_1</name>
    <name evidence="1" type="ORF">QFC19_004614</name>
</gene>
<dbReference type="EMBL" id="JASBWR010000049">
    <property type="protein sequence ID" value="KAJ9102884.1"/>
    <property type="molecule type" value="Genomic_DNA"/>
</dbReference>
<organism evidence="1 2">
    <name type="scientific">Naganishia cerealis</name>
    <dbReference type="NCBI Taxonomy" id="610337"/>
    <lineage>
        <taxon>Eukaryota</taxon>
        <taxon>Fungi</taxon>
        <taxon>Dikarya</taxon>
        <taxon>Basidiomycota</taxon>
        <taxon>Agaricomycotina</taxon>
        <taxon>Tremellomycetes</taxon>
        <taxon>Filobasidiales</taxon>
        <taxon>Filobasidiaceae</taxon>
        <taxon>Naganishia</taxon>
    </lineage>
</organism>
<comment type="caution">
    <text evidence="1">The sequence shown here is derived from an EMBL/GenBank/DDBJ whole genome shotgun (WGS) entry which is preliminary data.</text>
</comment>
<proteinExistence type="predicted"/>
<evidence type="ECO:0000313" key="1">
    <source>
        <dbReference type="EMBL" id="KAJ9102884.1"/>
    </source>
</evidence>
<sequence length="1223" mass="133662">MAISKKAGKKAGASASLPVANGTRANGKSAAGKFVKADWKEGFKKKQVGVSDMTLLSTISNESINENLKKRFQNGEIYTYIAHVLISVNPFRDLGIYTPDVLASYRGKNRLEMPPHVFAIAESAYYSMNSNKENQCVIISGESGAGKTEAAKRIMEYIAAVSAGRGGAGIEGIREMVLATNPLLESFGCAKTLRNDNSSRHGKYLEIMFNNQGQPVGAQITNYLLEKVGAGSGGHDHRVRVREAMTDSFHPEHIRIEWLDKSQENEISTSFISSPKGRLRRIEGPDAYVYTSRSGTLNVASIDDVKDWAETLKAMAVVGLTEQEQTSILRVLATILWLGNVTFAEGDDGNAVVSDTDVTDFVAYLMEAQPDKVVKVLTTRIMETQRGGRRGSIYEVPLNVAQASAGRDALAKALYNNLFEWIVSRVNISMKPQAQTDNVIGVLDIYGFEIFQDNSFEQLCINYVNEKLQQIFIELTLKTEQEEYVREQIKWTPIKYFDNAVVCALIEDKRPAGIFATLNDATATAHADPSAADSSFIQRASMLSSNPNFEMRGQKFVIKHYAGDVTYNVPGMTEKNKDALIKDILDLVESSKDPFLHTLFPDKIDPDSKKRPPTAGDKIKLSANALVENLMRAEPSYIRTIKPNQNRSPTEYDDKAILHQIKYLGLQENIRVRRAGFAYRAEFSKMIQRFYLLSPATSYAGDYIWTGDDRSGCERMLRDTGIAKEEWQMGVTKAFIKNPETLFALETMRDKYWHNMAARIQRCWRAYWRFKNEQATKIQRFWKNQKEGLVYARKRDYGHQVLGGRKQRRRFSLLGMRKFMGDYLDVGGRSAQGELLRNAAGLSATETVHFSSRIEILVSKFGRTSKLSPRFLIVTDKGVHIVVSTMKDNRLATMLERKIPLVSIRAVSLSSMRDDWMAFNVNVCEEGDPIITCTFKTELVSVLLTLSNASIGVNIGPTIEYNKKKDKKANIKFVSDPTSRTDDAYKSGTVNVGPGEPATSAGAAVPRTSAFTAAASAASAAVRPNGVAKPSIPGSSSGGARAPPPPPPPPPPAAAGPVKDMHKAMYNFKGQEGELSLTKGELIEVKQKDDNDEKTESLRDRLLVHSENSLKLVPRPKPAAAAPPPPPPPPPSSAPLAPALPITGFRSTNSTPPSSGASTPLRGVGASGKSAPPAPKPKPMIPPKIPSKPAAPSSGGRPVPQPAAAPVGMGGGAGGGQLDLAAA</sequence>
<keyword evidence="2" id="KW-1185">Reference proteome</keyword>